<proteinExistence type="predicted"/>
<protein>
    <submittedName>
        <fullName evidence="2">Uncharacterized protein</fullName>
    </submittedName>
</protein>
<comment type="caution">
    <text evidence="2">The sequence shown here is derived from an EMBL/GenBank/DDBJ whole genome shotgun (WGS) entry which is preliminary data.</text>
</comment>
<keyword evidence="1" id="KW-0472">Membrane</keyword>
<reference evidence="2 3" key="1">
    <citation type="submission" date="2024-10" db="EMBL/GenBank/DDBJ databases">
        <title>Updated reference genomes for cyclostephanoid diatoms.</title>
        <authorList>
            <person name="Roberts W.R."/>
            <person name="Alverson A.J."/>
        </authorList>
    </citation>
    <scope>NUCLEOTIDE SEQUENCE [LARGE SCALE GENOMIC DNA]</scope>
    <source>
        <strain evidence="2 3">AJA276-08</strain>
    </source>
</reference>
<accession>A0ABD3N294</accession>
<name>A0ABD3N294_9STRA</name>
<dbReference type="EMBL" id="JALLAZ020001644">
    <property type="protein sequence ID" value="KAL3769847.1"/>
    <property type="molecule type" value="Genomic_DNA"/>
</dbReference>
<sequence>MDSADDRRIAVPPTRIAEMGVGSFLVLAGGASLSLCFAGSMLAKNPARTKIQLLATAAYGILLAFLTGATRRSRWEIRDEAS</sequence>
<feature type="transmembrane region" description="Helical" evidence="1">
    <location>
        <begin position="21"/>
        <end position="43"/>
    </location>
</feature>
<organism evidence="2 3">
    <name type="scientific">Stephanodiscus triporus</name>
    <dbReference type="NCBI Taxonomy" id="2934178"/>
    <lineage>
        <taxon>Eukaryota</taxon>
        <taxon>Sar</taxon>
        <taxon>Stramenopiles</taxon>
        <taxon>Ochrophyta</taxon>
        <taxon>Bacillariophyta</taxon>
        <taxon>Coscinodiscophyceae</taxon>
        <taxon>Thalassiosirophycidae</taxon>
        <taxon>Stephanodiscales</taxon>
        <taxon>Stephanodiscaceae</taxon>
        <taxon>Stephanodiscus</taxon>
    </lineage>
</organism>
<evidence type="ECO:0000256" key="1">
    <source>
        <dbReference type="SAM" id="Phobius"/>
    </source>
</evidence>
<gene>
    <name evidence="2" type="ORF">ACHAW5_000719</name>
</gene>
<evidence type="ECO:0000313" key="3">
    <source>
        <dbReference type="Proteomes" id="UP001530315"/>
    </source>
</evidence>
<keyword evidence="1" id="KW-0812">Transmembrane</keyword>
<keyword evidence="3" id="KW-1185">Reference proteome</keyword>
<dbReference type="AlphaFoldDB" id="A0ABD3N294"/>
<keyword evidence="1" id="KW-1133">Transmembrane helix</keyword>
<evidence type="ECO:0000313" key="2">
    <source>
        <dbReference type="EMBL" id="KAL3769847.1"/>
    </source>
</evidence>
<dbReference type="Proteomes" id="UP001530315">
    <property type="component" value="Unassembled WGS sequence"/>
</dbReference>
<feature type="transmembrane region" description="Helical" evidence="1">
    <location>
        <begin position="49"/>
        <end position="69"/>
    </location>
</feature>